<protein>
    <submittedName>
        <fullName evidence="1">Uncharacterized protein</fullName>
    </submittedName>
</protein>
<accession>A0A2S5U885</accession>
<dbReference type="AlphaFoldDB" id="A0A2S5U885"/>
<dbReference type="Proteomes" id="UP000885382">
    <property type="component" value="Unassembled WGS sequence"/>
</dbReference>
<comment type="caution">
    <text evidence="1">The sequence shown here is derived from an EMBL/GenBank/DDBJ whole genome shotgun (WGS) entry which is preliminary data.</text>
</comment>
<gene>
    <name evidence="1" type="ORF">DNX30_18835</name>
</gene>
<sequence length="62" mass="7059">MSILCGFLRDENNHLTKLRAVFQNFSSFGLAGLAIRYSLHSNSINFLCNNCCKNVTQRGFWS</sequence>
<dbReference type="EMBL" id="RTJF01000023">
    <property type="protein sequence ID" value="MJL94785.1"/>
    <property type="molecule type" value="Genomic_DNA"/>
</dbReference>
<name>A0A2S5U885_ECOLX</name>
<reference evidence="1" key="1">
    <citation type="submission" date="2018-06" db="EMBL/GenBank/DDBJ databases">
        <authorList>
            <person name="Ashton P.M."/>
            <person name="Dallman T."/>
            <person name="Nair S."/>
            <person name="De Pinna E."/>
            <person name="Peters T."/>
            <person name="Grant K."/>
        </authorList>
    </citation>
    <scope>NUCLEOTIDE SEQUENCE [LARGE SCALE GENOMIC DNA]</scope>
    <source>
        <strain evidence="1">462023</strain>
    </source>
</reference>
<evidence type="ECO:0000313" key="1">
    <source>
        <dbReference type="EMBL" id="MJL94785.1"/>
    </source>
</evidence>
<organism evidence="1">
    <name type="scientific">Escherichia coli</name>
    <dbReference type="NCBI Taxonomy" id="562"/>
    <lineage>
        <taxon>Bacteria</taxon>
        <taxon>Pseudomonadati</taxon>
        <taxon>Pseudomonadota</taxon>
        <taxon>Gammaproteobacteria</taxon>
        <taxon>Enterobacterales</taxon>
        <taxon>Enterobacteriaceae</taxon>
        <taxon>Escherichia</taxon>
    </lineage>
</organism>
<proteinExistence type="predicted"/>